<reference evidence="1" key="1">
    <citation type="journal article" date="2020" name="Stud. Mycol.">
        <title>101 Dothideomycetes genomes: a test case for predicting lifestyles and emergence of pathogens.</title>
        <authorList>
            <person name="Haridas S."/>
            <person name="Albert R."/>
            <person name="Binder M."/>
            <person name="Bloem J."/>
            <person name="Labutti K."/>
            <person name="Salamov A."/>
            <person name="Andreopoulos B."/>
            <person name="Baker S."/>
            <person name="Barry K."/>
            <person name="Bills G."/>
            <person name="Bluhm B."/>
            <person name="Cannon C."/>
            <person name="Castanera R."/>
            <person name="Culley D."/>
            <person name="Daum C."/>
            <person name="Ezra D."/>
            <person name="Gonzalez J."/>
            <person name="Henrissat B."/>
            <person name="Kuo A."/>
            <person name="Liang C."/>
            <person name="Lipzen A."/>
            <person name="Lutzoni F."/>
            <person name="Magnuson J."/>
            <person name="Mondo S."/>
            <person name="Nolan M."/>
            <person name="Ohm R."/>
            <person name="Pangilinan J."/>
            <person name="Park H.-J."/>
            <person name="Ramirez L."/>
            <person name="Alfaro M."/>
            <person name="Sun H."/>
            <person name="Tritt A."/>
            <person name="Yoshinaga Y."/>
            <person name="Zwiers L.-H."/>
            <person name="Turgeon B."/>
            <person name="Goodwin S."/>
            <person name="Spatafora J."/>
            <person name="Crous P."/>
            <person name="Grigoriev I."/>
        </authorList>
    </citation>
    <scope>NUCLEOTIDE SEQUENCE</scope>
    <source>
        <strain evidence="1">ATCC 200398</strain>
    </source>
</reference>
<keyword evidence="2" id="KW-1185">Reference proteome</keyword>
<proteinExistence type="predicted"/>
<evidence type="ECO:0000313" key="2">
    <source>
        <dbReference type="Proteomes" id="UP000799755"/>
    </source>
</evidence>
<protein>
    <submittedName>
        <fullName evidence="1">Uncharacterized protein</fullName>
    </submittedName>
</protein>
<evidence type="ECO:0000313" key="1">
    <source>
        <dbReference type="EMBL" id="KAF2463083.1"/>
    </source>
</evidence>
<dbReference type="EMBL" id="MU003554">
    <property type="protein sequence ID" value="KAF2463083.1"/>
    <property type="molecule type" value="Genomic_DNA"/>
</dbReference>
<accession>A0ACB6Q848</accession>
<sequence>MAFKQPPPKRLVICCDGTWLNSSSGSVVSLDPRKTMAVELTGKVSLQTPSNVTRIGRCIEPPSRPIQQITYYQAGLGSRNLQDKILGGAVGYGLAEHIREAYQFIAMNYDTLAYDANGGGVTGDEIYLIGFSRGAFTARSIASFINDVGLLTKIGLGHFYPIFADWENQQKKDWKVPFKYDPFVGHDKPEYSLFDVAGKKRYVEKLVKLGMTTPNVKIKAVAVWDTVGSLGLPRLGIFNTLHHESIDYAFVDTEVPPAVTHAIHAISLDEDRKSFMPTIWELPNPVPGQSLNQVWFAGSHSDVGGSYDDTRAADITLAWMISQLATLGLKFNKEVMKKQFYKPIGNEPELPWSCGPLHNEFKGMYVLTDKLIRSPMSYLRHDHYTGAPRVPHEVLVNTQEKVHSSVRIRWGLRGKNYEGKDYVSAALNGWTVEGTATDAAVDEGNIDAKTIRDEQAGIVWKKGEKIMKEELLSDLEWELLKTVRLGVGMKFVTITP</sequence>
<name>A0ACB6Q848_9PLEO</name>
<gene>
    <name evidence="1" type="ORF">BDR25DRAFT_246524</name>
</gene>
<organism evidence="1 2">
    <name type="scientific">Lindgomyces ingoldianus</name>
    <dbReference type="NCBI Taxonomy" id="673940"/>
    <lineage>
        <taxon>Eukaryota</taxon>
        <taxon>Fungi</taxon>
        <taxon>Dikarya</taxon>
        <taxon>Ascomycota</taxon>
        <taxon>Pezizomycotina</taxon>
        <taxon>Dothideomycetes</taxon>
        <taxon>Pleosporomycetidae</taxon>
        <taxon>Pleosporales</taxon>
        <taxon>Lindgomycetaceae</taxon>
        <taxon>Lindgomyces</taxon>
    </lineage>
</organism>
<dbReference type="Proteomes" id="UP000799755">
    <property type="component" value="Unassembled WGS sequence"/>
</dbReference>
<comment type="caution">
    <text evidence="1">The sequence shown here is derived from an EMBL/GenBank/DDBJ whole genome shotgun (WGS) entry which is preliminary data.</text>
</comment>